<dbReference type="GO" id="GO:0061599">
    <property type="term" value="F:molybdopterin molybdotransferase activity"/>
    <property type="evidence" value="ECO:0007669"/>
    <property type="project" value="UniProtKB-UniRule"/>
</dbReference>
<dbReference type="InterPro" id="IPR005111">
    <property type="entry name" value="MoeA_C_domain_IV"/>
</dbReference>
<dbReference type="EMBL" id="CP036287">
    <property type="protein sequence ID" value="QDU69034.1"/>
    <property type="molecule type" value="Genomic_DNA"/>
</dbReference>
<comment type="pathway">
    <text evidence="2 6">Cofactor biosynthesis; molybdopterin biosynthesis.</text>
</comment>
<dbReference type="PANTHER" id="PTHR10192">
    <property type="entry name" value="MOLYBDOPTERIN BIOSYNTHESIS PROTEIN"/>
    <property type="match status" value="1"/>
</dbReference>
<gene>
    <name evidence="8" type="primary">moeA</name>
    <name evidence="8" type="ORF">Pla133_41500</name>
</gene>
<dbReference type="InterPro" id="IPR001453">
    <property type="entry name" value="MoaB/Mog_dom"/>
</dbReference>
<reference evidence="8 9" key="1">
    <citation type="submission" date="2019-02" db="EMBL/GenBank/DDBJ databases">
        <title>Deep-cultivation of Planctomycetes and their phenomic and genomic characterization uncovers novel biology.</title>
        <authorList>
            <person name="Wiegand S."/>
            <person name="Jogler M."/>
            <person name="Boedeker C."/>
            <person name="Pinto D."/>
            <person name="Vollmers J."/>
            <person name="Rivas-Marin E."/>
            <person name="Kohn T."/>
            <person name="Peeters S.H."/>
            <person name="Heuer A."/>
            <person name="Rast P."/>
            <person name="Oberbeckmann S."/>
            <person name="Bunk B."/>
            <person name="Jeske O."/>
            <person name="Meyerdierks A."/>
            <person name="Storesund J.E."/>
            <person name="Kallscheuer N."/>
            <person name="Luecker S."/>
            <person name="Lage O.M."/>
            <person name="Pohl T."/>
            <person name="Merkel B.J."/>
            <person name="Hornburger P."/>
            <person name="Mueller R.-W."/>
            <person name="Bruemmer F."/>
            <person name="Labrenz M."/>
            <person name="Spormann A.M."/>
            <person name="Op den Camp H."/>
            <person name="Overmann J."/>
            <person name="Amann R."/>
            <person name="Jetten M.S.M."/>
            <person name="Mascher T."/>
            <person name="Medema M.H."/>
            <person name="Devos D.P."/>
            <person name="Kaster A.-K."/>
            <person name="Ovreas L."/>
            <person name="Rohde M."/>
            <person name="Galperin M.Y."/>
            <person name="Jogler C."/>
        </authorList>
    </citation>
    <scope>NUCLEOTIDE SEQUENCE [LARGE SCALE GENOMIC DNA]</scope>
    <source>
        <strain evidence="8 9">Pla133</strain>
    </source>
</reference>
<dbReference type="SUPFAM" id="SSF53218">
    <property type="entry name" value="Molybdenum cofactor biosynthesis proteins"/>
    <property type="match status" value="1"/>
</dbReference>
<keyword evidence="9" id="KW-1185">Reference proteome</keyword>
<evidence type="ECO:0000256" key="4">
    <source>
        <dbReference type="ARBA" id="ARBA00023150"/>
    </source>
</evidence>
<dbReference type="Gene3D" id="3.90.105.10">
    <property type="entry name" value="Molybdopterin biosynthesis moea protein, domain 2"/>
    <property type="match status" value="1"/>
</dbReference>
<organism evidence="8 9">
    <name type="scientific">Engelhardtia mirabilis</name>
    <dbReference type="NCBI Taxonomy" id="2528011"/>
    <lineage>
        <taxon>Bacteria</taxon>
        <taxon>Pseudomonadati</taxon>
        <taxon>Planctomycetota</taxon>
        <taxon>Planctomycetia</taxon>
        <taxon>Planctomycetia incertae sedis</taxon>
        <taxon>Engelhardtia</taxon>
    </lineage>
</organism>
<dbReference type="Pfam" id="PF03453">
    <property type="entry name" value="MoeA_N"/>
    <property type="match status" value="1"/>
</dbReference>
<evidence type="ECO:0000256" key="6">
    <source>
        <dbReference type="RuleBase" id="RU365090"/>
    </source>
</evidence>
<dbReference type="PANTHER" id="PTHR10192:SF5">
    <property type="entry name" value="GEPHYRIN"/>
    <property type="match status" value="1"/>
</dbReference>
<dbReference type="Gene3D" id="2.170.190.11">
    <property type="entry name" value="Molybdopterin biosynthesis moea protein, domain 3"/>
    <property type="match status" value="1"/>
</dbReference>
<evidence type="ECO:0000256" key="2">
    <source>
        <dbReference type="ARBA" id="ARBA00005046"/>
    </source>
</evidence>
<dbReference type="Pfam" id="PF03454">
    <property type="entry name" value="MoeA_C"/>
    <property type="match status" value="1"/>
</dbReference>
<comment type="cofactor">
    <cofactor evidence="6">
        <name>Mg(2+)</name>
        <dbReference type="ChEBI" id="CHEBI:18420"/>
    </cofactor>
</comment>
<name>A0A518BPY9_9BACT</name>
<evidence type="ECO:0000256" key="3">
    <source>
        <dbReference type="ARBA" id="ARBA00010763"/>
    </source>
</evidence>
<keyword evidence="6 8" id="KW-0808">Transferase</keyword>
<accession>A0A518BPY9</accession>
<protein>
    <recommendedName>
        <fullName evidence="6">Molybdopterin molybdenumtransferase</fullName>
        <ecNumber evidence="6">2.10.1.1</ecNumber>
    </recommendedName>
</protein>
<dbReference type="InterPro" id="IPR036425">
    <property type="entry name" value="MoaB/Mog-like_dom_sf"/>
</dbReference>
<dbReference type="GO" id="GO:0046872">
    <property type="term" value="F:metal ion binding"/>
    <property type="evidence" value="ECO:0007669"/>
    <property type="project" value="UniProtKB-UniRule"/>
</dbReference>
<dbReference type="NCBIfam" id="TIGR00177">
    <property type="entry name" value="molyb_syn"/>
    <property type="match status" value="1"/>
</dbReference>
<dbReference type="Pfam" id="PF00994">
    <property type="entry name" value="MoCF_biosynth"/>
    <property type="match status" value="1"/>
</dbReference>
<evidence type="ECO:0000256" key="1">
    <source>
        <dbReference type="ARBA" id="ARBA00002901"/>
    </source>
</evidence>
<dbReference type="UniPathway" id="UPA00344"/>
<dbReference type="InterPro" id="IPR038987">
    <property type="entry name" value="MoeA-like"/>
</dbReference>
<sequence length="408" mass="43764">MLTPSQALAQILATIEPIGDVDEMPLTHAAGRVLAKPAVSDIDMPPFRRAMMDGFAVRSADFDGPKLDDGSIQLNCCGEAKAGAPFEGLVLPGNCIEIYTGAEVPDECDAVVMIERTSRQGNRVRLLDSARAGQHVQARADILAEGAQVLAPGRRLTPVDVSVLAAIGAHPVSVFRPVRVSILTTGDELVPAWVKPQKGQIREGNTLFLAHRCFELFHEVLEVGIVPDDEALLERDFGRALESSDALITTGGVSMGKYDLVGKTFEKLGVEPVLHKVAVKPGKPIWFGMRGPKPVLGLPGNPVSALLGLEAFVRPALARLGGETGAGTQERLRRAVWSGPARDAGDRQLNYPCRLEQDADGRERLVPLDWKGSADIVTVIHAEALAVLPADERVEEGQTIDYRPLGRG</sequence>
<dbReference type="InterPro" id="IPR036688">
    <property type="entry name" value="MoeA_C_domain_IV_sf"/>
</dbReference>
<keyword evidence="6" id="KW-0479">Metal-binding</keyword>
<dbReference type="KEGG" id="pbap:Pla133_41500"/>
<dbReference type="NCBIfam" id="NF045515">
    <property type="entry name" value="Glp_gephyrin"/>
    <property type="match status" value="1"/>
</dbReference>
<comment type="catalytic activity">
    <reaction evidence="5">
        <text>adenylyl-molybdopterin + molybdate = Mo-molybdopterin + AMP + H(+)</text>
        <dbReference type="Rhea" id="RHEA:35047"/>
        <dbReference type="ChEBI" id="CHEBI:15378"/>
        <dbReference type="ChEBI" id="CHEBI:36264"/>
        <dbReference type="ChEBI" id="CHEBI:62727"/>
        <dbReference type="ChEBI" id="CHEBI:71302"/>
        <dbReference type="ChEBI" id="CHEBI:456215"/>
        <dbReference type="EC" id="2.10.1.1"/>
    </reaction>
</comment>
<keyword evidence="6" id="KW-0460">Magnesium</keyword>
<dbReference type="SUPFAM" id="SSF63882">
    <property type="entry name" value="MoeA N-terminal region -like"/>
    <property type="match status" value="1"/>
</dbReference>
<dbReference type="EC" id="2.10.1.1" evidence="6"/>
<dbReference type="CDD" id="cd00887">
    <property type="entry name" value="MoeA"/>
    <property type="match status" value="1"/>
</dbReference>
<dbReference type="Gene3D" id="3.40.980.10">
    <property type="entry name" value="MoaB/Mog-like domain"/>
    <property type="match status" value="1"/>
</dbReference>
<proteinExistence type="inferred from homology"/>
<dbReference type="GO" id="GO:0005829">
    <property type="term" value="C:cytosol"/>
    <property type="evidence" value="ECO:0007669"/>
    <property type="project" value="TreeGrafter"/>
</dbReference>
<evidence type="ECO:0000256" key="5">
    <source>
        <dbReference type="ARBA" id="ARBA00047317"/>
    </source>
</evidence>
<evidence type="ECO:0000259" key="7">
    <source>
        <dbReference type="SMART" id="SM00852"/>
    </source>
</evidence>
<dbReference type="GO" id="GO:0006777">
    <property type="term" value="P:Mo-molybdopterin cofactor biosynthetic process"/>
    <property type="evidence" value="ECO:0007669"/>
    <property type="project" value="UniProtKB-UniRule"/>
</dbReference>
<dbReference type="AlphaFoldDB" id="A0A518BPY9"/>
<dbReference type="InterPro" id="IPR005110">
    <property type="entry name" value="MoeA_linker/N"/>
</dbReference>
<keyword evidence="4 6" id="KW-0501">Molybdenum cofactor biosynthesis</keyword>
<dbReference type="SUPFAM" id="SSF63867">
    <property type="entry name" value="MoeA C-terminal domain-like"/>
    <property type="match status" value="1"/>
</dbReference>
<comment type="similarity">
    <text evidence="3 6">Belongs to the MoeA family.</text>
</comment>
<dbReference type="SMART" id="SM00852">
    <property type="entry name" value="MoCF_biosynth"/>
    <property type="match status" value="1"/>
</dbReference>
<dbReference type="Gene3D" id="2.40.340.10">
    <property type="entry name" value="MoeA, C-terminal, domain IV"/>
    <property type="match status" value="1"/>
</dbReference>
<dbReference type="Proteomes" id="UP000316921">
    <property type="component" value="Chromosome"/>
</dbReference>
<dbReference type="RefSeq" id="WP_145068564.1">
    <property type="nucleotide sequence ID" value="NZ_CP036287.1"/>
</dbReference>
<evidence type="ECO:0000313" key="9">
    <source>
        <dbReference type="Proteomes" id="UP000316921"/>
    </source>
</evidence>
<evidence type="ECO:0000313" key="8">
    <source>
        <dbReference type="EMBL" id="QDU69034.1"/>
    </source>
</evidence>
<comment type="function">
    <text evidence="1 6">Catalyzes the insertion of molybdate into adenylated molybdopterin with the concomitant release of AMP.</text>
</comment>
<keyword evidence="6" id="KW-0500">Molybdenum</keyword>
<dbReference type="InterPro" id="IPR036135">
    <property type="entry name" value="MoeA_linker/N_sf"/>
</dbReference>
<feature type="domain" description="MoaB/Mog" evidence="7">
    <location>
        <begin position="181"/>
        <end position="319"/>
    </location>
</feature>